<name>A0AAE2CLY7_9LAMI</name>
<proteinExistence type="predicted"/>
<dbReference type="Proteomes" id="UP001293254">
    <property type="component" value="Unassembled WGS sequence"/>
</dbReference>
<evidence type="ECO:0000313" key="2">
    <source>
        <dbReference type="Proteomes" id="UP001293254"/>
    </source>
</evidence>
<evidence type="ECO:0000313" key="1">
    <source>
        <dbReference type="EMBL" id="KAK4427052.1"/>
    </source>
</evidence>
<sequence>MAEQTMNENQSVEDEAAQLVTEMLYIHPSEHFGIAGSQCDSDTNTNMSELASELLKMVKAGSPSDPISNFANYAHWIQTLQASSDCSTEAFSGEDDEDGVTRSQTLNFILDAG</sequence>
<comment type="caution">
    <text evidence="1">The sequence shown here is derived from an EMBL/GenBank/DDBJ whole genome shotgun (WGS) entry which is preliminary data.</text>
</comment>
<gene>
    <name evidence="1" type="ORF">Salat_1474100</name>
</gene>
<reference evidence="1" key="2">
    <citation type="journal article" date="2024" name="Plant">
        <title>Genomic evolution and insights into agronomic trait innovations of Sesamum species.</title>
        <authorList>
            <person name="Miao H."/>
            <person name="Wang L."/>
            <person name="Qu L."/>
            <person name="Liu H."/>
            <person name="Sun Y."/>
            <person name="Le M."/>
            <person name="Wang Q."/>
            <person name="Wei S."/>
            <person name="Zheng Y."/>
            <person name="Lin W."/>
            <person name="Duan Y."/>
            <person name="Cao H."/>
            <person name="Xiong S."/>
            <person name="Wang X."/>
            <person name="Wei L."/>
            <person name="Li C."/>
            <person name="Ma Q."/>
            <person name="Ju M."/>
            <person name="Zhao R."/>
            <person name="Li G."/>
            <person name="Mu C."/>
            <person name="Tian Q."/>
            <person name="Mei H."/>
            <person name="Zhang T."/>
            <person name="Gao T."/>
            <person name="Zhang H."/>
        </authorList>
    </citation>
    <scope>NUCLEOTIDE SEQUENCE</scope>
    <source>
        <strain evidence="1">3651</strain>
    </source>
</reference>
<keyword evidence="2" id="KW-1185">Reference proteome</keyword>
<protein>
    <submittedName>
        <fullName evidence="1">Uncharacterized protein</fullName>
    </submittedName>
</protein>
<dbReference type="EMBL" id="JACGWO010000005">
    <property type="protein sequence ID" value="KAK4427052.1"/>
    <property type="molecule type" value="Genomic_DNA"/>
</dbReference>
<accession>A0AAE2CLY7</accession>
<organism evidence="1 2">
    <name type="scientific">Sesamum alatum</name>
    <dbReference type="NCBI Taxonomy" id="300844"/>
    <lineage>
        <taxon>Eukaryota</taxon>
        <taxon>Viridiplantae</taxon>
        <taxon>Streptophyta</taxon>
        <taxon>Embryophyta</taxon>
        <taxon>Tracheophyta</taxon>
        <taxon>Spermatophyta</taxon>
        <taxon>Magnoliopsida</taxon>
        <taxon>eudicotyledons</taxon>
        <taxon>Gunneridae</taxon>
        <taxon>Pentapetalae</taxon>
        <taxon>asterids</taxon>
        <taxon>lamiids</taxon>
        <taxon>Lamiales</taxon>
        <taxon>Pedaliaceae</taxon>
        <taxon>Sesamum</taxon>
    </lineage>
</organism>
<reference evidence="1" key="1">
    <citation type="submission" date="2020-06" db="EMBL/GenBank/DDBJ databases">
        <authorList>
            <person name="Li T."/>
            <person name="Hu X."/>
            <person name="Zhang T."/>
            <person name="Song X."/>
            <person name="Zhang H."/>
            <person name="Dai N."/>
            <person name="Sheng W."/>
            <person name="Hou X."/>
            <person name="Wei L."/>
        </authorList>
    </citation>
    <scope>NUCLEOTIDE SEQUENCE</scope>
    <source>
        <strain evidence="1">3651</strain>
        <tissue evidence="1">Leaf</tissue>
    </source>
</reference>
<dbReference type="AlphaFoldDB" id="A0AAE2CLY7"/>